<dbReference type="PANTHER" id="PTHR11956">
    <property type="entry name" value="ARGINYL-TRNA SYNTHETASE"/>
    <property type="match status" value="1"/>
</dbReference>
<evidence type="ECO:0000256" key="8">
    <source>
        <dbReference type="ARBA" id="ARBA00022917"/>
    </source>
</evidence>
<dbReference type="AlphaFoldDB" id="A0A923I0R9"/>
<dbReference type="FunFam" id="1.10.730.10:FF:000008">
    <property type="entry name" value="Arginine--tRNA ligase"/>
    <property type="match status" value="1"/>
</dbReference>
<evidence type="ECO:0000256" key="7">
    <source>
        <dbReference type="ARBA" id="ARBA00022840"/>
    </source>
</evidence>
<protein>
    <recommendedName>
        <fullName evidence="11">Arginine--tRNA ligase</fullName>
        <ecNumber evidence="11">6.1.1.19</ecNumber>
    </recommendedName>
    <alternativeName>
        <fullName evidence="11">Arginyl-tRNA synthetase</fullName>
        <shortName evidence="11">ArgRS</shortName>
    </alternativeName>
</protein>
<dbReference type="InterPro" id="IPR035684">
    <property type="entry name" value="ArgRS_core"/>
</dbReference>
<dbReference type="Pfam" id="PF00750">
    <property type="entry name" value="tRNA-synt_1d"/>
    <property type="match status" value="1"/>
</dbReference>
<dbReference type="InterPro" id="IPR005148">
    <property type="entry name" value="Arg-tRNA-synth_N"/>
</dbReference>
<evidence type="ECO:0000256" key="3">
    <source>
        <dbReference type="ARBA" id="ARBA00011245"/>
    </source>
</evidence>
<dbReference type="SUPFAM" id="SSF47323">
    <property type="entry name" value="Anticodon-binding domain of a subclass of class I aminoacyl-tRNA synthetases"/>
    <property type="match status" value="1"/>
</dbReference>
<dbReference type="GO" id="GO:0004814">
    <property type="term" value="F:arginine-tRNA ligase activity"/>
    <property type="evidence" value="ECO:0007669"/>
    <property type="project" value="UniProtKB-UniRule"/>
</dbReference>
<dbReference type="RefSeq" id="WP_186879977.1">
    <property type="nucleotide sequence ID" value="NZ_JACOGG010000002.1"/>
</dbReference>
<feature type="domain" description="Arginyl tRNA synthetase N-terminal" evidence="14">
    <location>
        <begin position="7"/>
        <end position="93"/>
    </location>
</feature>
<dbReference type="InterPro" id="IPR036695">
    <property type="entry name" value="Arg-tRNA-synth_N_sf"/>
</dbReference>
<dbReference type="EMBL" id="JACOGG010000002">
    <property type="protein sequence ID" value="MBC3934362.1"/>
    <property type="molecule type" value="Genomic_DNA"/>
</dbReference>
<organism evidence="15 16">
    <name type="scientific">Undibacterium rugosum</name>
    <dbReference type="NCBI Taxonomy" id="2762291"/>
    <lineage>
        <taxon>Bacteria</taxon>
        <taxon>Pseudomonadati</taxon>
        <taxon>Pseudomonadota</taxon>
        <taxon>Betaproteobacteria</taxon>
        <taxon>Burkholderiales</taxon>
        <taxon>Oxalobacteraceae</taxon>
        <taxon>Undibacterium</taxon>
    </lineage>
</organism>
<sequence length="570" mass="62126">MLAQQKQDLLNLLQTAVAPVLEGSDLQPAILLERPRDPSHGDAACNIAMQIAKPLRKNPRELATQIVANIEAQQHPLIAAVEIAGPGFINIRLATAAKQSVVRTVLQQSAAFGQSARGAGKKVVVEFVSANPTGPLHVGHGRQGALGDALAALLHVQGFDVTREFYYNDAGVQIGNLALSVQARAKGFAPGDANWPESAYNGDYIAEIARDFLDKKTVAASDGVPATASGDADDIDSIRKFAVAYLRREQDTDLQAFGVKFDNYYLESSLYSDGKVESAVQALIAAGKTYEQDGALWLKTTEYGDDKDRVMKKSDGTYTYFVPDVAYHVTKWERGYRQAINIQGSDHHGTIARVRAGLQALNVGIPQGFPDYVLHKMVTVMKDGAEVKISKRAGSYVTVRDLIEWSGNGDEVRGRDAVRFFLISRKADTEFVFDVDVALAQSDENPVYYVQYAHARICSVLAQYATDEAAFAPLAQVDLSPLTAPREASLLAKLAEYPEMLEKALDELGPHQVAFYLRDLAGELHSYYNAERVLVDDEATKLARLALMLATRQVIRNGLSLIGVSAPNKM</sequence>
<dbReference type="Gene3D" id="1.10.730.10">
    <property type="entry name" value="Isoleucyl-tRNA Synthetase, Domain 1"/>
    <property type="match status" value="1"/>
</dbReference>
<dbReference type="PANTHER" id="PTHR11956:SF5">
    <property type="entry name" value="ARGININE--TRNA LIGASE, CYTOPLASMIC"/>
    <property type="match status" value="1"/>
</dbReference>
<dbReference type="InterPro" id="IPR008909">
    <property type="entry name" value="DALR_anticod-bd"/>
</dbReference>
<dbReference type="NCBIfam" id="TIGR00456">
    <property type="entry name" value="argS"/>
    <property type="match status" value="1"/>
</dbReference>
<dbReference type="CDD" id="cd00671">
    <property type="entry name" value="ArgRS_core"/>
    <property type="match status" value="1"/>
</dbReference>
<comment type="catalytic activity">
    <reaction evidence="10 11">
        <text>tRNA(Arg) + L-arginine + ATP = L-arginyl-tRNA(Arg) + AMP + diphosphate</text>
        <dbReference type="Rhea" id="RHEA:20301"/>
        <dbReference type="Rhea" id="RHEA-COMP:9658"/>
        <dbReference type="Rhea" id="RHEA-COMP:9673"/>
        <dbReference type="ChEBI" id="CHEBI:30616"/>
        <dbReference type="ChEBI" id="CHEBI:32682"/>
        <dbReference type="ChEBI" id="CHEBI:33019"/>
        <dbReference type="ChEBI" id="CHEBI:78442"/>
        <dbReference type="ChEBI" id="CHEBI:78513"/>
        <dbReference type="ChEBI" id="CHEBI:456215"/>
        <dbReference type="EC" id="6.1.1.19"/>
    </reaction>
</comment>
<evidence type="ECO:0000259" key="14">
    <source>
        <dbReference type="SMART" id="SM01016"/>
    </source>
</evidence>
<keyword evidence="16" id="KW-1185">Reference proteome</keyword>
<evidence type="ECO:0000313" key="16">
    <source>
        <dbReference type="Proteomes" id="UP000612361"/>
    </source>
</evidence>
<keyword evidence="6 11" id="KW-0547">Nucleotide-binding</keyword>
<dbReference type="Pfam" id="PF03485">
    <property type="entry name" value="Arg_tRNA_synt_N"/>
    <property type="match status" value="1"/>
</dbReference>
<proteinExistence type="inferred from homology"/>
<dbReference type="InterPro" id="IPR001412">
    <property type="entry name" value="aa-tRNA-synth_I_CS"/>
</dbReference>
<dbReference type="SMART" id="SM00836">
    <property type="entry name" value="DALR_1"/>
    <property type="match status" value="1"/>
</dbReference>
<dbReference type="SUPFAM" id="SSF52374">
    <property type="entry name" value="Nucleotidylyl transferase"/>
    <property type="match status" value="1"/>
</dbReference>
<evidence type="ECO:0000256" key="10">
    <source>
        <dbReference type="ARBA" id="ARBA00049339"/>
    </source>
</evidence>
<dbReference type="Pfam" id="PF05746">
    <property type="entry name" value="DALR_1"/>
    <property type="match status" value="1"/>
</dbReference>
<name>A0A923I0R9_9BURK</name>
<dbReference type="EC" id="6.1.1.19" evidence="11"/>
<reference evidence="15" key="1">
    <citation type="submission" date="2020-08" db="EMBL/GenBank/DDBJ databases">
        <title>Novel species isolated from subtropical streams in China.</title>
        <authorList>
            <person name="Lu H."/>
        </authorList>
    </citation>
    <scope>NUCLEOTIDE SEQUENCE</scope>
    <source>
        <strain evidence="15">CY7W</strain>
    </source>
</reference>
<dbReference type="PRINTS" id="PR01038">
    <property type="entry name" value="TRNASYNTHARG"/>
</dbReference>
<evidence type="ECO:0000256" key="5">
    <source>
        <dbReference type="ARBA" id="ARBA00022598"/>
    </source>
</evidence>
<keyword evidence="8 11" id="KW-0648">Protein biosynthesis</keyword>
<comment type="caution">
    <text evidence="15">The sequence shown here is derived from an EMBL/GenBank/DDBJ whole genome shotgun (WGS) entry which is preliminary data.</text>
</comment>
<dbReference type="GO" id="GO:0006420">
    <property type="term" value="P:arginyl-tRNA aminoacylation"/>
    <property type="evidence" value="ECO:0007669"/>
    <property type="project" value="UniProtKB-UniRule"/>
</dbReference>
<evidence type="ECO:0000256" key="2">
    <source>
        <dbReference type="ARBA" id="ARBA00005594"/>
    </source>
</evidence>
<gene>
    <name evidence="11" type="primary">argS</name>
    <name evidence="15" type="ORF">H8K47_03200</name>
</gene>
<dbReference type="FunFam" id="3.40.50.620:FF:000062">
    <property type="entry name" value="Arginine--tRNA ligase"/>
    <property type="match status" value="1"/>
</dbReference>
<comment type="similarity">
    <text evidence="2 11 12">Belongs to the class-I aminoacyl-tRNA synthetase family.</text>
</comment>
<dbReference type="GO" id="GO:0005524">
    <property type="term" value="F:ATP binding"/>
    <property type="evidence" value="ECO:0007669"/>
    <property type="project" value="UniProtKB-UniRule"/>
</dbReference>
<dbReference type="PROSITE" id="PS00178">
    <property type="entry name" value="AA_TRNA_LIGASE_I"/>
    <property type="match status" value="1"/>
</dbReference>
<feature type="domain" description="DALR anticodon binding" evidence="13">
    <location>
        <begin position="450"/>
        <end position="570"/>
    </location>
</feature>
<dbReference type="InterPro" id="IPR014729">
    <property type="entry name" value="Rossmann-like_a/b/a_fold"/>
</dbReference>
<dbReference type="SMART" id="SM01016">
    <property type="entry name" value="Arg_tRNA_synt_N"/>
    <property type="match status" value="1"/>
</dbReference>
<keyword evidence="9 11" id="KW-0030">Aminoacyl-tRNA synthetase</keyword>
<dbReference type="SUPFAM" id="SSF55190">
    <property type="entry name" value="Arginyl-tRNA synthetase (ArgRS), N-terminal 'additional' domain"/>
    <property type="match status" value="1"/>
</dbReference>
<keyword evidence="5 11" id="KW-0436">Ligase</keyword>
<dbReference type="Gene3D" id="3.40.50.620">
    <property type="entry name" value="HUPs"/>
    <property type="match status" value="1"/>
</dbReference>
<keyword evidence="4 11" id="KW-0963">Cytoplasm</keyword>
<evidence type="ECO:0000256" key="1">
    <source>
        <dbReference type="ARBA" id="ARBA00004496"/>
    </source>
</evidence>
<evidence type="ECO:0000256" key="12">
    <source>
        <dbReference type="RuleBase" id="RU363038"/>
    </source>
</evidence>
<evidence type="ECO:0000256" key="9">
    <source>
        <dbReference type="ARBA" id="ARBA00023146"/>
    </source>
</evidence>
<dbReference type="GO" id="GO:0005737">
    <property type="term" value="C:cytoplasm"/>
    <property type="evidence" value="ECO:0007669"/>
    <property type="project" value="UniProtKB-SubCell"/>
</dbReference>
<keyword evidence="7 11" id="KW-0067">ATP-binding</keyword>
<comment type="subunit">
    <text evidence="3 11">Monomer.</text>
</comment>
<dbReference type="Proteomes" id="UP000612361">
    <property type="component" value="Unassembled WGS sequence"/>
</dbReference>
<feature type="short sequence motif" description="'HIGH' region" evidence="11">
    <location>
        <begin position="130"/>
        <end position="140"/>
    </location>
</feature>
<comment type="subcellular location">
    <subcellularLocation>
        <location evidence="1 11">Cytoplasm</location>
    </subcellularLocation>
</comment>
<dbReference type="InterPro" id="IPR001278">
    <property type="entry name" value="Arg-tRNA-ligase"/>
</dbReference>
<dbReference type="CDD" id="cd07956">
    <property type="entry name" value="Anticodon_Ia_Arg"/>
    <property type="match status" value="1"/>
</dbReference>
<evidence type="ECO:0000259" key="13">
    <source>
        <dbReference type="SMART" id="SM00836"/>
    </source>
</evidence>
<evidence type="ECO:0000256" key="11">
    <source>
        <dbReference type="HAMAP-Rule" id="MF_00123"/>
    </source>
</evidence>
<accession>A0A923I0R9</accession>
<dbReference type="InterPro" id="IPR009080">
    <property type="entry name" value="tRNAsynth_Ia_anticodon-bd"/>
</dbReference>
<evidence type="ECO:0000256" key="6">
    <source>
        <dbReference type="ARBA" id="ARBA00022741"/>
    </source>
</evidence>
<dbReference type="HAMAP" id="MF_00123">
    <property type="entry name" value="Arg_tRNA_synth"/>
    <property type="match status" value="1"/>
</dbReference>
<dbReference type="Gene3D" id="3.30.1360.70">
    <property type="entry name" value="Arginyl tRNA synthetase N-terminal domain"/>
    <property type="match status" value="1"/>
</dbReference>
<evidence type="ECO:0000313" key="15">
    <source>
        <dbReference type="EMBL" id="MBC3934362.1"/>
    </source>
</evidence>
<evidence type="ECO:0000256" key="4">
    <source>
        <dbReference type="ARBA" id="ARBA00022490"/>
    </source>
</evidence>